<accession>A0A1S1HM56</accession>
<dbReference type="AlphaFoldDB" id="A0A1S1HM56"/>
<evidence type="ECO:0000313" key="1">
    <source>
        <dbReference type="EMBL" id="OHT23374.1"/>
    </source>
</evidence>
<sequence>MAWCDSPYRDRELTAEQKDMCYRCADCEVEMLDTDNYVTDDNGTVFCCAACREAAVTAFERR</sequence>
<gene>
    <name evidence="1" type="ORF">A3Q29_20975</name>
</gene>
<keyword evidence="2" id="KW-1185">Reference proteome</keyword>
<protein>
    <submittedName>
        <fullName evidence="1">Uncharacterized protein</fullName>
    </submittedName>
</protein>
<organism evidence="1 2">
    <name type="scientific">Providencia stuartii</name>
    <dbReference type="NCBI Taxonomy" id="588"/>
    <lineage>
        <taxon>Bacteria</taxon>
        <taxon>Pseudomonadati</taxon>
        <taxon>Pseudomonadota</taxon>
        <taxon>Gammaproteobacteria</taxon>
        <taxon>Enterobacterales</taxon>
        <taxon>Morganellaceae</taxon>
        <taxon>Providencia</taxon>
    </lineage>
</organism>
<dbReference type="RefSeq" id="WP_070929045.1">
    <property type="nucleotide sequence ID" value="NZ_VAUE01000060.1"/>
</dbReference>
<dbReference type="Proteomes" id="UP000179588">
    <property type="component" value="Unassembled WGS sequence"/>
</dbReference>
<name>A0A1S1HM56_PROST</name>
<comment type="caution">
    <text evidence="1">The sequence shown here is derived from an EMBL/GenBank/DDBJ whole genome shotgun (WGS) entry which is preliminary data.</text>
</comment>
<proteinExistence type="predicted"/>
<evidence type="ECO:0000313" key="2">
    <source>
        <dbReference type="Proteomes" id="UP000179588"/>
    </source>
</evidence>
<dbReference type="EMBL" id="LVIE01000182">
    <property type="protein sequence ID" value="OHT23374.1"/>
    <property type="molecule type" value="Genomic_DNA"/>
</dbReference>
<reference evidence="1 2" key="1">
    <citation type="submission" date="2016-03" db="EMBL/GenBank/DDBJ databases">
        <title>Genome sequence of Providencia stuartii strain, isolated from the salivary glands of larval Lucilia sericata.</title>
        <authorList>
            <person name="Yuan Y."/>
            <person name="Zhang Y."/>
            <person name="Fu S."/>
            <person name="Crippen T.L."/>
            <person name="Visi D."/>
            <person name="Benbow M.E."/>
            <person name="Allen M."/>
            <person name="Tomberlin J.K."/>
            <person name="Sze S.-H."/>
            <person name="Tarone A.M."/>
        </authorList>
    </citation>
    <scope>NUCLEOTIDE SEQUENCE [LARGE SCALE GENOMIC DNA]</scope>
    <source>
        <strain evidence="1 2">Crippen</strain>
    </source>
</reference>